<dbReference type="Proteomes" id="UP000799537">
    <property type="component" value="Unassembled WGS sequence"/>
</dbReference>
<dbReference type="Gene3D" id="1.20.1090.10">
    <property type="entry name" value="Dehydroquinate synthase-like - alpha domain"/>
    <property type="match status" value="1"/>
</dbReference>
<dbReference type="SUPFAM" id="SSF56796">
    <property type="entry name" value="Dehydroquinate synthase-like"/>
    <property type="match status" value="1"/>
</dbReference>
<dbReference type="PANTHER" id="PTHR11496">
    <property type="entry name" value="ALCOHOL DEHYDROGENASE"/>
    <property type="match status" value="1"/>
</dbReference>
<dbReference type="Gene3D" id="3.40.50.1970">
    <property type="match status" value="1"/>
</dbReference>
<dbReference type="InterPro" id="IPR039697">
    <property type="entry name" value="Alcohol_dehydrogenase_Fe"/>
</dbReference>
<accession>A0A6A6BYS4</accession>
<dbReference type="Pfam" id="PF25137">
    <property type="entry name" value="ADH_Fe_C"/>
    <property type="match status" value="1"/>
</dbReference>
<feature type="domain" description="Fe-containing alcohol dehydrogenase-like C-terminal" evidence="3">
    <location>
        <begin position="212"/>
        <end position="411"/>
    </location>
</feature>
<name>A0A6A6BYS4_ZASCE</name>
<dbReference type="GeneID" id="54567723"/>
<dbReference type="GO" id="GO:0005739">
    <property type="term" value="C:mitochondrion"/>
    <property type="evidence" value="ECO:0007669"/>
    <property type="project" value="TreeGrafter"/>
</dbReference>
<evidence type="ECO:0000259" key="3">
    <source>
        <dbReference type="Pfam" id="PF25137"/>
    </source>
</evidence>
<dbReference type="Pfam" id="PF00465">
    <property type="entry name" value="Fe-ADH"/>
    <property type="match status" value="1"/>
</dbReference>
<evidence type="ECO:0000313" key="5">
    <source>
        <dbReference type="Proteomes" id="UP000799537"/>
    </source>
</evidence>
<dbReference type="GO" id="GO:0004022">
    <property type="term" value="F:alcohol dehydrogenase (NAD+) activity"/>
    <property type="evidence" value="ECO:0007669"/>
    <property type="project" value="TreeGrafter"/>
</dbReference>
<proteinExistence type="predicted"/>
<keyword evidence="1" id="KW-0560">Oxidoreductase</keyword>
<dbReference type="OrthoDB" id="339764at2759"/>
<evidence type="ECO:0000313" key="4">
    <source>
        <dbReference type="EMBL" id="KAF2159944.1"/>
    </source>
</evidence>
<dbReference type="InterPro" id="IPR056798">
    <property type="entry name" value="ADH_Fe_C"/>
</dbReference>
<gene>
    <name evidence="4" type="ORF">M409DRAFT_60355</name>
</gene>
<dbReference type="EMBL" id="ML993631">
    <property type="protein sequence ID" value="KAF2159944.1"/>
    <property type="molecule type" value="Genomic_DNA"/>
</dbReference>
<dbReference type="PANTHER" id="PTHR11496:SF107">
    <property type="entry name" value="ALCOHOL DEHYDROGENASE, PUTATIVE (AFU_ORTHOLOGUE AFUA_1G06800)-RELATED"/>
    <property type="match status" value="1"/>
</dbReference>
<evidence type="ECO:0000256" key="1">
    <source>
        <dbReference type="ARBA" id="ARBA00023002"/>
    </source>
</evidence>
<dbReference type="AlphaFoldDB" id="A0A6A6BYS4"/>
<dbReference type="RefSeq" id="XP_033660833.1">
    <property type="nucleotide sequence ID" value="XM_033814451.1"/>
</dbReference>
<reference evidence="4" key="1">
    <citation type="journal article" date="2020" name="Stud. Mycol.">
        <title>101 Dothideomycetes genomes: a test case for predicting lifestyles and emergence of pathogens.</title>
        <authorList>
            <person name="Haridas S."/>
            <person name="Albert R."/>
            <person name="Binder M."/>
            <person name="Bloem J."/>
            <person name="Labutti K."/>
            <person name="Salamov A."/>
            <person name="Andreopoulos B."/>
            <person name="Baker S."/>
            <person name="Barry K."/>
            <person name="Bills G."/>
            <person name="Bluhm B."/>
            <person name="Cannon C."/>
            <person name="Castanera R."/>
            <person name="Culley D."/>
            <person name="Daum C."/>
            <person name="Ezra D."/>
            <person name="Gonzalez J."/>
            <person name="Henrissat B."/>
            <person name="Kuo A."/>
            <person name="Liang C."/>
            <person name="Lipzen A."/>
            <person name="Lutzoni F."/>
            <person name="Magnuson J."/>
            <person name="Mondo S."/>
            <person name="Nolan M."/>
            <person name="Ohm R."/>
            <person name="Pangilinan J."/>
            <person name="Park H.-J."/>
            <person name="Ramirez L."/>
            <person name="Alfaro M."/>
            <person name="Sun H."/>
            <person name="Tritt A."/>
            <person name="Yoshinaga Y."/>
            <person name="Zwiers L.-H."/>
            <person name="Turgeon B."/>
            <person name="Goodwin S."/>
            <person name="Spatafora J."/>
            <person name="Crous P."/>
            <person name="Grigoriev I."/>
        </authorList>
    </citation>
    <scope>NUCLEOTIDE SEQUENCE</scope>
    <source>
        <strain evidence="4">ATCC 36951</strain>
    </source>
</reference>
<organism evidence="4 5">
    <name type="scientific">Zasmidium cellare ATCC 36951</name>
    <dbReference type="NCBI Taxonomy" id="1080233"/>
    <lineage>
        <taxon>Eukaryota</taxon>
        <taxon>Fungi</taxon>
        <taxon>Dikarya</taxon>
        <taxon>Ascomycota</taxon>
        <taxon>Pezizomycotina</taxon>
        <taxon>Dothideomycetes</taxon>
        <taxon>Dothideomycetidae</taxon>
        <taxon>Mycosphaerellales</taxon>
        <taxon>Mycosphaerellaceae</taxon>
        <taxon>Zasmidium</taxon>
    </lineage>
</organism>
<keyword evidence="5" id="KW-1185">Reference proteome</keyword>
<dbReference type="CDD" id="cd08192">
    <property type="entry name" value="MAR-like"/>
    <property type="match status" value="1"/>
</dbReference>
<dbReference type="GO" id="GO:0046872">
    <property type="term" value="F:metal ion binding"/>
    <property type="evidence" value="ECO:0007669"/>
    <property type="project" value="InterPro"/>
</dbReference>
<sequence>MANNPDPAPGEVHRPAYASGYPHISHNLPFPQACAKHITHTFHASRVYIIASGSLSENTDHVRKLQDVLGEKVVGTRHGMKSHTLWSEILEVTRDARGAGADLIVTLGAGSLTDGAKIVATAMANDARTFADLDKLHSGDDWSQTRHDLKPPTVPIISVPTSLSGGEYSFLGGGTNDENHRKYGFGHPTVGPALVILDPQLTTSTPEHVWLQSGVRALDHCVEGCCSLKSTEASDANAAKGLKLLVPGLLRTKADPSDLKARFDCQLAVIEAMSIVFQHGVPMGASHGIGHQLGPMGVGHGETSCVLLPAVCKHNKSANGEKQKKLLEILWQDDSVKEVLASKGLEAETSDLGDVLDVIISSLGMPRSLKAVGVEGEDKLDRLAKNSLHDKWCATNPKPLTEKAQVMEILEMVKG</sequence>
<feature type="domain" description="Alcohol dehydrogenase iron-type/glycerol dehydrogenase GldA" evidence="2">
    <location>
        <begin position="36"/>
        <end position="199"/>
    </location>
</feature>
<protein>
    <submittedName>
        <fullName evidence="4">Uncharacterized protein</fullName>
    </submittedName>
</protein>
<dbReference type="InterPro" id="IPR001670">
    <property type="entry name" value="ADH_Fe/GldA"/>
</dbReference>
<evidence type="ECO:0000259" key="2">
    <source>
        <dbReference type="Pfam" id="PF00465"/>
    </source>
</evidence>